<keyword evidence="14" id="KW-1185">Reference proteome</keyword>
<dbReference type="InterPro" id="IPR027256">
    <property type="entry name" value="P-typ_ATPase_IB"/>
</dbReference>
<dbReference type="InterPro" id="IPR044492">
    <property type="entry name" value="P_typ_ATPase_HD_dom"/>
</dbReference>
<evidence type="ECO:0000256" key="1">
    <source>
        <dbReference type="ARBA" id="ARBA00004651"/>
    </source>
</evidence>
<keyword evidence="8 11" id="KW-0472">Membrane</keyword>
<dbReference type="Gene3D" id="2.70.150.10">
    <property type="entry name" value="Calcium-transporting ATPase, cytoplasmic transduction domain A"/>
    <property type="match status" value="1"/>
</dbReference>
<dbReference type="SFLD" id="SFLDG00002">
    <property type="entry name" value="C1.7:_P-type_atpase_like"/>
    <property type="match status" value="1"/>
</dbReference>
<feature type="transmembrane region" description="Helical" evidence="11">
    <location>
        <begin position="98"/>
        <end position="117"/>
    </location>
</feature>
<dbReference type="InterPro" id="IPR023298">
    <property type="entry name" value="ATPase_P-typ_TM_dom_sf"/>
</dbReference>
<comment type="subcellular location">
    <subcellularLocation>
        <location evidence="1">Cell membrane</location>
        <topology evidence="1">Multi-pass membrane protein</topology>
    </subcellularLocation>
</comment>
<dbReference type="PANTHER" id="PTHR48085:SF5">
    <property type="entry name" value="CADMIUM_ZINC-TRANSPORTING ATPASE HMA4-RELATED"/>
    <property type="match status" value="1"/>
</dbReference>
<evidence type="ECO:0000313" key="13">
    <source>
        <dbReference type="EMBL" id="SNS06963.1"/>
    </source>
</evidence>
<sequence length="652" mass="70354">MDNTVKEINKDDTEVEFIHRNKVKSNEKTSIIRKYFLEGEGRTIALTSLSGVFLVISWFGWLNNTLPFDVAWFSILISGTPILHAAVKGFLRSFDIKAGVLVSIALIASIIIGEYFAAGEIAFIMMLGEILEDRTVAKAKKGIKKLIQLSPEMGRIRTPLGEKSIAVEEIKVGDLLLIKPGEAIPVDGVIINGKSTINQSIITGESMPIDKAIGDEVFVGTLNQLGVIEVKATKVGEDTSLSKLIRLVKEAEEKKAPVVRLADKMATVIVPLALIFSIITYMVTRDITRAVTILVVFCPCALVLATPTAIMAGIGNAARKGILIKSGEAMENLGKVDTITFDKTGTITYGRPEVIDIISLHEDCTEDGILEIAAIAEKFSEHPLGKAIYKKAKEKSLDIPDPLAFDVQLGEGIISRINDEKVIVGNVKLLKENKVKISKEEMKIVEHHQHLGKTVMGVAVEERIIGLINVADQVKNNVEKAISDIKNIGINNILILTGDNKNAASWVAAKVGIEKVYAEQLPEGKVKVIASQIKDNKKVCMVGDGINDAPAFARADVGIAMAALGADVAVETADIALMSDDISKIPELFVLTKKVLRTIKVNIGLSLTINFVAILLAALGIINPVMGALIHNLGSILVVMSSATLIKYKAII</sequence>
<dbReference type="NCBIfam" id="TIGR01525">
    <property type="entry name" value="ATPase-IB_hvy"/>
    <property type="match status" value="1"/>
</dbReference>
<name>A0A239BIU1_9FIRM</name>
<keyword evidence="11" id="KW-1003">Cell membrane</keyword>
<dbReference type="SFLD" id="SFLDF00027">
    <property type="entry name" value="p-type_atpase"/>
    <property type="match status" value="1"/>
</dbReference>
<dbReference type="InterPro" id="IPR051014">
    <property type="entry name" value="Cation_Transport_ATPase_IB"/>
</dbReference>
<feature type="transmembrane region" description="Helical" evidence="11">
    <location>
        <begin position="603"/>
        <end position="622"/>
    </location>
</feature>
<dbReference type="GO" id="GO:0005524">
    <property type="term" value="F:ATP binding"/>
    <property type="evidence" value="ECO:0007669"/>
    <property type="project" value="UniProtKB-UniRule"/>
</dbReference>
<keyword evidence="7 11" id="KW-1133">Transmembrane helix</keyword>
<evidence type="ECO:0000256" key="11">
    <source>
        <dbReference type="RuleBase" id="RU362081"/>
    </source>
</evidence>
<dbReference type="NCBIfam" id="TIGR01511">
    <property type="entry name" value="ATPase-IB1_Cu"/>
    <property type="match status" value="1"/>
</dbReference>
<dbReference type="InterPro" id="IPR059000">
    <property type="entry name" value="ATPase_P-type_domA"/>
</dbReference>
<comment type="catalytic activity">
    <reaction evidence="10">
        <text>Cd(2+)(in) + ATP + H2O = Cd(2+)(out) + ADP + phosphate + H(+)</text>
        <dbReference type="Rhea" id="RHEA:12132"/>
        <dbReference type="ChEBI" id="CHEBI:15377"/>
        <dbReference type="ChEBI" id="CHEBI:15378"/>
        <dbReference type="ChEBI" id="CHEBI:30616"/>
        <dbReference type="ChEBI" id="CHEBI:43474"/>
        <dbReference type="ChEBI" id="CHEBI:48775"/>
        <dbReference type="ChEBI" id="CHEBI:456216"/>
        <dbReference type="EC" id="7.2.2.21"/>
    </reaction>
</comment>
<evidence type="ECO:0000256" key="2">
    <source>
        <dbReference type="ARBA" id="ARBA00006024"/>
    </source>
</evidence>
<evidence type="ECO:0000256" key="10">
    <source>
        <dbReference type="ARBA" id="ARBA00049338"/>
    </source>
</evidence>
<keyword evidence="3" id="KW-0104">Cadmium</keyword>
<reference evidence="13 14" key="1">
    <citation type="submission" date="2017-06" db="EMBL/GenBank/DDBJ databases">
        <authorList>
            <person name="Kim H.J."/>
            <person name="Triplett B.A."/>
        </authorList>
    </citation>
    <scope>NUCLEOTIDE SEQUENCE [LARGE SCALE GENOMIC DNA]</scope>
    <source>
        <strain evidence="13 14">SCA</strain>
    </source>
</reference>
<evidence type="ECO:0000259" key="12">
    <source>
        <dbReference type="Pfam" id="PF00122"/>
    </source>
</evidence>
<keyword evidence="6" id="KW-1278">Translocase</keyword>
<dbReference type="EMBL" id="FZOJ01000003">
    <property type="protein sequence ID" value="SNS06963.1"/>
    <property type="molecule type" value="Genomic_DNA"/>
</dbReference>
<evidence type="ECO:0000256" key="3">
    <source>
        <dbReference type="ARBA" id="ARBA00022539"/>
    </source>
</evidence>
<dbReference type="InterPro" id="IPR023214">
    <property type="entry name" value="HAD_sf"/>
</dbReference>
<evidence type="ECO:0000256" key="9">
    <source>
        <dbReference type="ARBA" id="ARBA00039103"/>
    </source>
</evidence>
<dbReference type="SFLD" id="SFLDS00003">
    <property type="entry name" value="Haloacid_Dehalogenase"/>
    <property type="match status" value="1"/>
</dbReference>
<dbReference type="GO" id="GO:0005886">
    <property type="term" value="C:plasma membrane"/>
    <property type="evidence" value="ECO:0007669"/>
    <property type="project" value="UniProtKB-SubCell"/>
</dbReference>
<dbReference type="InterPro" id="IPR036412">
    <property type="entry name" value="HAD-like_sf"/>
</dbReference>
<dbReference type="PROSITE" id="PS00154">
    <property type="entry name" value="ATPASE_E1_E2"/>
    <property type="match status" value="1"/>
</dbReference>
<dbReference type="GO" id="GO:0016887">
    <property type="term" value="F:ATP hydrolysis activity"/>
    <property type="evidence" value="ECO:0007669"/>
    <property type="project" value="InterPro"/>
</dbReference>
<dbReference type="RefSeq" id="WP_242975038.1">
    <property type="nucleotide sequence ID" value="NZ_FZOJ01000003.1"/>
</dbReference>
<keyword evidence="11" id="KW-0547">Nucleotide-binding</keyword>
<dbReference type="GO" id="GO:0046872">
    <property type="term" value="F:metal ion binding"/>
    <property type="evidence" value="ECO:0007669"/>
    <property type="project" value="UniProtKB-KW"/>
</dbReference>
<dbReference type="Gene3D" id="3.40.1110.10">
    <property type="entry name" value="Calcium-transporting ATPase, cytoplasmic domain N"/>
    <property type="match status" value="2"/>
</dbReference>
<dbReference type="InterPro" id="IPR023299">
    <property type="entry name" value="ATPase_P-typ_cyto_dom_N"/>
</dbReference>
<evidence type="ECO:0000256" key="6">
    <source>
        <dbReference type="ARBA" id="ARBA00022967"/>
    </source>
</evidence>
<protein>
    <recommendedName>
        <fullName evidence="9">Cd(2+)-exporting ATPase</fullName>
        <ecNumber evidence="9">7.2.2.21</ecNumber>
    </recommendedName>
</protein>
<dbReference type="Pfam" id="PF00122">
    <property type="entry name" value="E1-E2_ATPase"/>
    <property type="match status" value="1"/>
</dbReference>
<evidence type="ECO:0000256" key="8">
    <source>
        <dbReference type="ARBA" id="ARBA00023136"/>
    </source>
</evidence>
<dbReference type="SUPFAM" id="SSF56784">
    <property type="entry name" value="HAD-like"/>
    <property type="match status" value="1"/>
</dbReference>
<keyword evidence="5 11" id="KW-0479">Metal-binding</keyword>
<dbReference type="NCBIfam" id="TIGR01494">
    <property type="entry name" value="ATPase_P-type"/>
    <property type="match status" value="1"/>
</dbReference>
<dbReference type="AlphaFoldDB" id="A0A239BIU1"/>
<feature type="domain" description="P-type ATPase A" evidence="12">
    <location>
        <begin position="161"/>
        <end position="249"/>
    </location>
</feature>
<feature type="transmembrane region" description="Helical" evidence="11">
    <location>
        <begin position="628"/>
        <end position="646"/>
    </location>
</feature>
<dbReference type="InterPro" id="IPR008250">
    <property type="entry name" value="ATPase_P-typ_transduc_dom_A_sf"/>
</dbReference>
<dbReference type="Gene3D" id="3.40.50.1000">
    <property type="entry name" value="HAD superfamily/HAD-like"/>
    <property type="match status" value="1"/>
</dbReference>
<dbReference type="FunFam" id="2.70.150.10:FF:000002">
    <property type="entry name" value="Copper-transporting ATPase 1, putative"/>
    <property type="match status" value="1"/>
</dbReference>
<evidence type="ECO:0000256" key="5">
    <source>
        <dbReference type="ARBA" id="ARBA00022723"/>
    </source>
</evidence>
<accession>A0A239BIU1</accession>
<gene>
    <name evidence="13" type="ORF">SAMN05446037_1003254</name>
</gene>
<proteinExistence type="inferred from homology"/>
<dbReference type="SUPFAM" id="SSF81653">
    <property type="entry name" value="Calcium ATPase, transduction domain A"/>
    <property type="match status" value="1"/>
</dbReference>
<evidence type="ECO:0000256" key="7">
    <source>
        <dbReference type="ARBA" id="ARBA00022989"/>
    </source>
</evidence>
<feature type="transmembrane region" description="Helical" evidence="11">
    <location>
        <begin position="290"/>
        <end position="315"/>
    </location>
</feature>
<keyword evidence="11" id="KW-0067">ATP-binding</keyword>
<dbReference type="Pfam" id="PF00702">
    <property type="entry name" value="Hydrolase"/>
    <property type="match status" value="1"/>
</dbReference>
<feature type="transmembrane region" description="Helical" evidence="11">
    <location>
        <begin position="265"/>
        <end position="284"/>
    </location>
</feature>
<dbReference type="GO" id="GO:0008551">
    <property type="term" value="F:P-type cadmium transporter activity"/>
    <property type="evidence" value="ECO:0007669"/>
    <property type="project" value="UniProtKB-EC"/>
</dbReference>
<evidence type="ECO:0000256" key="4">
    <source>
        <dbReference type="ARBA" id="ARBA00022692"/>
    </source>
</evidence>
<dbReference type="EC" id="7.2.2.21" evidence="9"/>
<dbReference type="PANTHER" id="PTHR48085">
    <property type="entry name" value="CADMIUM/ZINC-TRANSPORTING ATPASE HMA2-RELATED"/>
    <property type="match status" value="1"/>
</dbReference>
<feature type="transmembrane region" description="Helical" evidence="11">
    <location>
        <begin position="43"/>
        <end position="62"/>
    </location>
</feature>
<dbReference type="InterPro" id="IPR018303">
    <property type="entry name" value="ATPase_P-typ_P_site"/>
</dbReference>
<keyword evidence="4 11" id="KW-0812">Transmembrane</keyword>
<comment type="similarity">
    <text evidence="2 11">Belongs to the cation transport ATPase (P-type) (TC 3.A.3) family. Type IB subfamily.</text>
</comment>
<evidence type="ECO:0000313" key="14">
    <source>
        <dbReference type="Proteomes" id="UP000198304"/>
    </source>
</evidence>
<dbReference type="PRINTS" id="PR00120">
    <property type="entry name" value="HATPASE"/>
</dbReference>
<organism evidence="13 14">
    <name type="scientific">Anaerovirgula multivorans</name>
    <dbReference type="NCBI Taxonomy" id="312168"/>
    <lineage>
        <taxon>Bacteria</taxon>
        <taxon>Bacillati</taxon>
        <taxon>Bacillota</taxon>
        <taxon>Clostridia</taxon>
        <taxon>Peptostreptococcales</taxon>
        <taxon>Natronincolaceae</taxon>
        <taxon>Anaerovirgula</taxon>
    </lineage>
</organism>
<dbReference type="SUPFAM" id="SSF81665">
    <property type="entry name" value="Calcium ATPase, transmembrane domain M"/>
    <property type="match status" value="1"/>
</dbReference>
<dbReference type="Proteomes" id="UP000198304">
    <property type="component" value="Unassembled WGS sequence"/>
</dbReference>
<dbReference type="InterPro" id="IPR001757">
    <property type="entry name" value="P_typ_ATPase"/>
</dbReference>
<dbReference type="PRINTS" id="PR00119">
    <property type="entry name" value="CATATPASE"/>
</dbReference>